<comment type="similarity">
    <text evidence="2">Belongs to the ARR-like family.</text>
</comment>
<sequence>MGEVVISSEEDGNGMRRLQVKETQAAEPIKKDSLTTSQITASASLVKWENFLPKMVLRVLLVEADDSTRQIIAALLRKCSYRVTAVPDGLKAWEVLKGRPRNIDLILTEVDLPSISGFALLTLIMEHEICKNIPVIMMSSQDSVSTVYKCMMRGAADFLVKPVRKNELRNLWQHVWRRQASSSAGLGLPDESVAHQEVEATAENNAISNYSSDYMACVQKNQECFGKGSDAQSSCTKPELDAEVPEMECMHGLAYPKWSKPSSNMDLEKQEVYQNLNKKMQGSNNDAQRSHEAMGRDAEKITHGEDRNSGVYWEHYCAIDHSCENNHVIDSAREAIDLIGAFDNYLNCANRSGGPNTGTNKVDVLPQLDLSLRRSLPSVSVNQVTDKRHKLNHSDASAFSRYVNRTVQPQHSTSPSTCNQQKDQNSNSDKQLSDHTADYNSDTHGPEINFKKYVDLAIGQPGESENRFPCPQPRLLPSPIPVSGVRFDYISNAYGSLMPQAFGAQPGPSPIQSPGSVSHQKSSFQVSEFYPSKNSQQFRGMMIQHNSDSTTDQNENKGEHKLEALEDQGHLSSGTGHSANSSFCNGTVNHLHSLGYGSNEKIDVVPFGSTAECVNEEVLRLQDGNSLRSVQREAALAKFRLKRKERCFEKKVRYESRKKLAEKRPRVKGQFVRQVLNESPSGNS</sequence>
<feature type="region of interest" description="Disordered" evidence="10">
    <location>
        <begin position="281"/>
        <end position="303"/>
    </location>
</feature>
<keyword evidence="7 9" id="KW-0539">Nucleus</keyword>
<keyword evidence="5" id="KW-0090">Biological rhythms</keyword>
<evidence type="ECO:0000256" key="6">
    <source>
        <dbReference type="ARBA" id="ARBA00023163"/>
    </source>
</evidence>
<comment type="caution">
    <text evidence="8">Lacks conserved residue(s) required for the propagation of feature annotation.</text>
</comment>
<keyword evidence="3" id="KW-0902">Two-component regulatory system</keyword>
<evidence type="ECO:0000256" key="8">
    <source>
        <dbReference type="PROSITE-ProRule" id="PRU00169"/>
    </source>
</evidence>
<organism evidence="13 14">
    <name type="scientific">Cinchona calisaya</name>
    <dbReference type="NCBI Taxonomy" id="153742"/>
    <lineage>
        <taxon>Eukaryota</taxon>
        <taxon>Viridiplantae</taxon>
        <taxon>Streptophyta</taxon>
        <taxon>Embryophyta</taxon>
        <taxon>Tracheophyta</taxon>
        <taxon>Spermatophyta</taxon>
        <taxon>Magnoliopsida</taxon>
        <taxon>eudicotyledons</taxon>
        <taxon>Gunneridae</taxon>
        <taxon>Pentapetalae</taxon>
        <taxon>asterids</taxon>
        <taxon>lamiids</taxon>
        <taxon>Gentianales</taxon>
        <taxon>Rubiaceae</taxon>
        <taxon>Cinchonoideae</taxon>
        <taxon>Cinchoneae</taxon>
        <taxon>Cinchona</taxon>
    </lineage>
</organism>
<proteinExistence type="inferred from homology"/>
<comment type="subcellular location">
    <subcellularLocation>
        <location evidence="1 9">Nucleus</location>
    </subcellularLocation>
</comment>
<feature type="domain" description="Response regulatory" evidence="11">
    <location>
        <begin position="58"/>
        <end position="176"/>
    </location>
</feature>
<keyword evidence="6" id="KW-0804">Transcription</keyword>
<dbReference type="GO" id="GO:0000160">
    <property type="term" value="P:phosphorelay signal transduction system"/>
    <property type="evidence" value="ECO:0007669"/>
    <property type="project" value="UniProtKB-KW"/>
</dbReference>
<keyword evidence="14" id="KW-1185">Reference proteome</keyword>
<evidence type="ECO:0000256" key="5">
    <source>
        <dbReference type="ARBA" id="ARBA00023108"/>
    </source>
</evidence>
<dbReference type="Proteomes" id="UP001630127">
    <property type="component" value="Unassembled WGS sequence"/>
</dbReference>
<dbReference type="PROSITE" id="PS50110">
    <property type="entry name" value="RESPONSE_REGULATORY"/>
    <property type="match status" value="1"/>
</dbReference>
<dbReference type="AlphaFoldDB" id="A0ABD2ZYH7"/>
<dbReference type="Pfam" id="PF06203">
    <property type="entry name" value="CCT"/>
    <property type="match status" value="1"/>
</dbReference>
<evidence type="ECO:0000256" key="7">
    <source>
        <dbReference type="ARBA" id="ARBA00023242"/>
    </source>
</evidence>
<dbReference type="InterPro" id="IPR010402">
    <property type="entry name" value="CCT_domain"/>
</dbReference>
<dbReference type="SUPFAM" id="SSF52172">
    <property type="entry name" value="CheY-like"/>
    <property type="match status" value="1"/>
</dbReference>
<dbReference type="CDD" id="cd17582">
    <property type="entry name" value="psREC_PRR"/>
    <property type="match status" value="1"/>
</dbReference>
<accession>A0ABD2ZYH7</accession>
<dbReference type="InterPro" id="IPR001789">
    <property type="entry name" value="Sig_transdc_resp-reg_receiver"/>
</dbReference>
<name>A0ABD2ZYH7_9GENT</name>
<dbReference type="PANTHER" id="PTHR43874:SF95">
    <property type="entry name" value="TWO-COMPONENT RESPONSE REGULATOR-LIKE APRR5"/>
    <property type="match status" value="1"/>
</dbReference>
<evidence type="ECO:0000256" key="3">
    <source>
        <dbReference type="ARBA" id="ARBA00023012"/>
    </source>
</evidence>
<evidence type="ECO:0008006" key="15">
    <source>
        <dbReference type="Google" id="ProtNLM"/>
    </source>
</evidence>
<evidence type="ECO:0000256" key="2">
    <source>
        <dbReference type="ARBA" id="ARBA00010330"/>
    </source>
</evidence>
<feature type="domain" description="CCT" evidence="12">
    <location>
        <begin position="632"/>
        <end position="674"/>
    </location>
</feature>
<evidence type="ECO:0000256" key="4">
    <source>
        <dbReference type="ARBA" id="ARBA00023015"/>
    </source>
</evidence>
<evidence type="ECO:0000313" key="13">
    <source>
        <dbReference type="EMBL" id="KAL3524472.1"/>
    </source>
</evidence>
<dbReference type="InterPro" id="IPR011006">
    <property type="entry name" value="CheY-like_superfamily"/>
</dbReference>
<feature type="compositionally biased region" description="Basic and acidic residues" evidence="10">
    <location>
        <begin position="288"/>
        <end position="303"/>
    </location>
</feature>
<comment type="caution">
    <text evidence="13">The sequence shown here is derived from an EMBL/GenBank/DDBJ whole genome shotgun (WGS) entry which is preliminary data.</text>
</comment>
<keyword evidence="4" id="KW-0805">Transcription regulation</keyword>
<gene>
    <name evidence="13" type="ORF">ACH5RR_017306</name>
</gene>
<dbReference type="Gene3D" id="3.40.50.2300">
    <property type="match status" value="1"/>
</dbReference>
<evidence type="ECO:0000259" key="11">
    <source>
        <dbReference type="PROSITE" id="PS50110"/>
    </source>
</evidence>
<dbReference type="GO" id="GO:0005634">
    <property type="term" value="C:nucleus"/>
    <property type="evidence" value="ECO:0007669"/>
    <property type="project" value="UniProtKB-SubCell"/>
</dbReference>
<dbReference type="SMART" id="SM00448">
    <property type="entry name" value="REC"/>
    <property type="match status" value="1"/>
</dbReference>
<dbReference type="PANTHER" id="PTHR43874">
    <property type="entry name" value="TWO-COMPONENT RESPONSE REGULATOR"/>
    <property type="match status" value="1"/>
</dbReference>
<dbReference type="EMBL" id="JBJUIK010000007">
    <property type="protein sequence ID" value="KAL3524472.1"/>
    <property type="molecule type" value="Genomic_DNA"/>
</dbReference>
<protein>
    <recommendedName>
        <fullName evidence="15">Two-component response regulator-like APRR5</fullName>
    </recommendedName>
</protein>
<dbReference type="PROSITE" id="PS51017">
    <property type="entry name" value="CCT"/>
    <property type="match status" value="1"/>
</dbReference>
<dbReference type="Pfam" id="PF00072">
    <property type="entry name" value="Response_reg"/>
    <property type="match status" value="1"/>
</dbReference>
<dbReference type="InterPro" id="IPR045279">
    <property type="entry name" value="ARR-like"/>
</dbReference>
<feature type="compositionally biased region" description="Polar residues" evidence="10">
    <location>
        <begin position="407"/>
        <end position="430"/>
    </location>
</feature>
<evidence type="ECO:0000313" key="14">
    <source>
        <dbReference type="Proteomes" id="UP001630127"/>
    </source>
</evidence>
<dbReference type="GO" id="GO:0048511">
    <property type="term" value="P:rhythmic process"/>
    <property type="evidence" value="ECO:0007669"/>
    <property type="project" value="UniProtKB-KW"/>
</dbReference>
<evidence type="ECO:0000256" key="10">
    <source>
        <dbReference type="SAM" id="MobiDB-lite"/>
    </source>
</evidence>
<evidence type="ECO:0000259" key="12">
    <source>
        <dbReference type="PROSITE" id="PS51017"/>
    </source>
</evidence>
<reference evidence="13 14" key="1">
    <citation type="submission" date="2024-11" db="EMBL/GenBank/DDBJ databases">
        <title>A near-complete genome assembly of Cinchona calisaya.</title>
        <authorList>
            <person name="Lian D.C."/>
            <person name="Zhao X.W."/>
            <person name="Wei L."/>
        </authorList>
    </citation>
    <scope>NUCLEOTIDE SEQUENCE [LARGE SCALE GENOMIC DNA]</scope>
    <source>
        <tissue evidence="13">Nenye</tissue>
    </source>
</reference>
<feature type="region of interest" description="Disordered" evidence="10">
    <location>
        <begin position="407"/>
        <end position="446"/>
    </location>
</feature>
<evidence type="ECO:0000256" key="1">
    <source>
        <dbReference type="ARBA" id="ARBA00004123"/>
    </source>
</evidence>
<evidence type="ECO:0000256" key="9">
    <source>
        <dbReference type="PROSITE-ProRule" id="PRU00357"/>
    </source>
</evidence>